<dbReference type="Pfam" id="PF13193">
    <property type="entry name" value="AMP-binding_C"/>
    <property type="match status" value="1"/>
</dbReference>
<accession>A0ABQ1CF11</accession>
<dbReference type="EMBL" id="BLKX01000002">
    <property type="protein sequence ID" value="GFG82854.1"/>
    <property type="molecule type" value="Genomic_DNA"/>
</dbReference>
<proteinExistence type="predicted"/>
<evidence type="ECO:0000259" key="1">
    <source>
        <dbReference type="Pfam" id="PF00501"/>
    </source>
</evidence>
<dbReference type="InterPro" id="IPR045851">
    <property type="entry name" value="AMP-bd_C_sf"/>
</dbReference>
<dbReference type="SUPFAM" id="SSF56801">
    <property type="entry name" value="Acetyl-CoA synthetase-like"/>
    <property type="match status" value="1"/>
</dbReference>
<dbReference type="InterPro" id="IPR025110">
    <property type="entry name" value="AMP-bd_C"/>
</dbReference>
<gene>
    <name evidence="3" type="ORF">MPRG_61300</name>
</gene>
<dbReference type="Gene3D" id="3.40.50.12780">
    <property type="entry name" value="N-terminal domain of ligase-like"/>
    <property type="match status" value="1"/>
</dbReference>
<feature type="domain" description="AMP-dependent synthetase/ligase" evidence="1">
    <location>
        <begin position="16"/>
        <end position="371"/>
    </location>
</feature>
<keyword evidence="3" id="KW-0614">Plasmid</keyword>
<dbReference type="PANTHER" id="PTHR43767">
    <property type="entry name" value="LONG-CHAIN-FATTY-ACID--COA LIGASE"/>
    <property type="match status" value="1"/>
</dbReference>
<protein>
    <submittedName>
        <fullName evidence="3">Acyl-CoA synthetase</fullName>
    </submittedName>
</protein>
<dbReference type="InterPro" id="IPR000873">
    <property type="entry name" value="AMP-dep_synth/lig_dom"/>
</dbReference>
<dbReference type="NCBIfam" id="NF004837">
    <property type="entry name" value="PRK06187.1"/>
    <property type="match status" value="1"/>
</dbReference>
<evidence type="ECO:0000259" key="2">
    <source>
        <dbReference type="Pfam" id="PF13193"/>
    </source>
</evidence>
<geneLocation type="plasmid" evidence="3">
    <name>pJCM18565</name>
</geneLocation>
<organism evidence="3 4">
    <name type="scientific">Mycobacterium paragordonae</name>
    <dbReference type="NCBI Taxonomy" id="1389713"/>
    <lineage>
        <taxon>Bacteria</taxon>
        <taxon>Bacillati</taxon>
        <taxon>Actinomycetota</taxon>
        <taxon>Actinomycetes</taxon>
        <taxon>Mycobacteriales</taxon>
        <taxon>Mycobacteriaceae</taxon>
        <taxon>Mycobacterium</taxon>
    </lineage>
</organism>
<dbReference type="Proteomes" id="UP000465240">
    <property type="component" value="Unassembled WGS sequence"/>
</dbReference>
<evidence type="ECO:0000313" key="3">
    <source>
        <dbReference type="EMBL" id="GFG82854.1"/>
    </source>
</evidence>
<dbReference type="Pfam" id="PF00501">
    <property type="entry name" value="AMP-binding"/>
    <property type="match status" value="1"/>
</dbReference>
<dbReference type="PANTHER" id="PTHR43767:SF1">
    <property type="entry name" value="NONRIBOSOMAL PEPTIDE SYNTHASE PES1 (EUROFUNG)-RELATED"/>
    <property type="match status" value="1"/>
</dbReference>
<dbReference type="RefSeq" id="WP_162951661.1">
    <property type="nucleotide sequence ID" value="NZ_BLKX01000002.1"/>
</dbReference>
<keyword evidence="4" id="KW-1185">Reference proteome</keyword>
<name>A0ABQ1CF11_9MYCO</name>
<dbReference type="InterPro" id="IPR042099">
    <property type="entry name" value="ANL_N_sf"/>
</dbReference>
<feature type="domain" description="AMP-binding enzyme C-terminal" evidence="2">
    <location>
        <begin position="421"/>
        <end position="496"/>
    </location>
</feature>
<comment type="caution">
    <text evidence="3">The sequence shown here is derived from an EMBL/GenBank/DDBJ whole genome shotgun (WGS) entry which is preliminary data.</text>
</comment>
<sequence>MTVVPDIRCVPDIARAWARNAPQKAALIDRGRVVTYAQLDDRSNRIANTLAAAGVRPGSHIGYLGKNSAAFFEIWMGVNKAGRALAPLNWRSAAAELVEVAQDANLTLIFAGREFADLAERVRQAVEITMQIIPEDELDQWFSRGSSADPGISPTDSATSLLGYTSGTTAAPKGVPITHGALRNWFRAAATEPSVKWNSDDVALTVMPNFHLAGTLVSLPALYHGASLATLPAFDPAAFIFAVAEHRPTVTCLVPTAMQMLLDHKSEQPADFSSLRKILYAGSPIGQHTLQQALEVFGCEFVQFYGTTETFIITLLRPEQHRLDNPDLLRSCGQPMPGVELRIVDPKGFDVPDGATGEVLVRSPWMFSGYWNKPDATAAAIVDGWYHTGDAGIRDKDGNLFLVDRLKDMIVSGGENIYSAEVERALAAHPSVQSVAVVGAPDQKWGERVVAFVVPYPDRPADVSELVSHCRGLIAGYKVPKEIHVLDALPQTASGKVQKAALRQQLLGE</sequence>
<dbReference type="InterPro" id="IPR050237">
    <property type="entry name" value="ATP-dep_AMP-bd_enzyme"/>
</dbReference>
<reference evidence="3 4" key="1">
    <citation type="journal article" date="2019" name="Emerg. Microbes Infect.">
        <title>Comprehensive subspecies identification of 175 nontuberculous mycobacteria species based on 7547 genomic profiles.</title>
        <authorList>
            <person name="Matsumoto Y."/>
            <person name="Kinjo T."/>
            <person name="Motooka D."/>
            <person name="Nabeya D."/>
            <person name="Jung N."/>
            <person name="Uechi K."/>
            <person name="Horii T."/>
            <person name="Iida T."/>
            <person name="Fujita J."/>
            <person name="Nakamura S."/>
        </authorList>
    </citation>
    <scope>NUCLEOTIDE SEQUENCE [LARGE SCALE GENOMIC DNA]</scope>
    <source>
        <strain evidence="3 4">JCM 18565</strain>
    </source>
</reference>
<evidence type="ECO:0000313" key="4">
    <source>
        <dbReference type="Proteomes" id="UP000465240"/>
    </source>
</evidence>
<dbReference type="Gene3D" id="3.30.300.30">
    <property type="match status" value="1"/>
</dbReference>